<feature type="transmembrane region" description="Helical" evidence="8">
    <location>
        <begin position="70"/>
        <end position="89"/>
    </location>
</feature>
<protein>
    <submittedName>
        <fullName evidence="10">Cellobiose phosphotransferase system IIC component</fullName>
    </submittedName>
</protein>
<keyword evidence="5 8" id="KW-0812">Transmembrane</keyword>
<evidence type="ECO:0000256" key="8">
    <source>
        <dbReference type="SAM" id="Phobius"/>
    </source>
</evidence>
<evidence type="ECO:0000256" key="3">
    <source>
        <dbReference type="ARBA" id="ARBA00022475"/>
    </source>
</evidence>
<keyword evidence="3" id="KW-1003">Cell membrane</keyword>
<gene>
    <name evidence="10" type="ORF">NCTC12120_00229</name>
</gene>
<evidence type="ECO:0000256" key="1">
    <source>
        <dbReference type="ARBA" id="ARBA00004651"/>
    </source>
</evidence>
<dbReference type="EMBL" id="UAVU01000003">
    <property type="protein sequence ID" value="SQA96473.1"/>
    <property type="molecule type" value="Genomic_DNA"/>
</dbReference>
<proteinExistence type="predicted"/>
<evidence type="ECO:0000256" key="2">
    <source>
        <dbReference type="ARBA" id="ARBA00022448"/>
    </source>
</evidence>
<dbReference type="AlphaFoldDB" id="A0A2X2T7E1"/>
<sequence>MAALEARLMPLAAKMAQQRHLGAIRDAYISFMPFIIVGSILLVISSFPSTHYQQFMASVFGEGWSATVEIPFNAIFSTMAVFISFLVAYRAGGTLRHRQNVIRHFVPLLLSDPDAFREAPGSRQPDPDGVAGIERAVCGNVRRGWRARSFLPGCCARTG</sequence>
<evidence type="ECO:0000256" key="7">
    <source>
        <dbReference type="ARBA" id="ARBA00023136"/>
    </source>
</evidence>
<dbReference type="Pfam" id="PF02378">
    <property type="entry name" value="PTS_EIIC"/>
    <property type="match status" value="1"/>
</dbReference>
<dbReference type="InterPro" id="IPR051088">
    <property type="entry name" value="PTS_Sugar-EIIC/EIIB"/>
</dbReference>
<keyword evidence="10" id="KW-0808">Transferase</keyword>
<evidence type="ECO:0000256" key="5">
    <source>
        <dbReference type="ARBA" id="ARBA00022692"/>
    </source>
</evidence>
<evidence type="ECO:0000313" key="11">
    <source>
        <dbReference type="Proteomes" id="UP000251197"/>
    </source>
</evidence>
<dbReference type="GO" id="GO:0009401">
    <property type="term" value="P:phosphoenolpyruvate-dependent sugar phosphotransferase system"/>
    <property type="evidence" value="ECO:0007669"/>
    <property type="project" value="InterPro"/>
</dbReference>
<keyword evidence="4" id="KW-0762">Sugar transport</keyword>
<dbReference type="InterPro" id="IPR003352">
    <property type="entry name" value="PTS_EIIC"/>
</dbReference>
<accession>A0A2X2T7E1</accession>
<dbReference type="Proteomes" id="UP000251197">
    <property type="component" value="Unassembled WGS sequence"/>
</dbReference>
<organism evidence="10 11">
    <name type="scientific">Cedecea neteri</name>
    <dbReference type="NCBI Taxonomy" id="158822"/>
    <lineage>
        <taxon>Bacteria</taxon>
        <taxon>Pseudomonadati</taxon>
        <taxon>Pseudomonadota</taxon>
        <taxon>Gammaproteobacteria</taxon>
        <taxon>Enterobacterales</taxon>
        <taxon>Enterobacteriaceae</taxon>
        <taxon>Cedecea</taxon>
    </lineage>
</organism>
<keyword evidence="6 8" id="KW-1133">Transmembrane helix</keyword>
<evidence type="ECO:0000256" key="6">
    <source>
        <dbReference type="ARBA" id="ARBA00022989"/>
    </source>
</evidence>
<comment type="subcellular location">
    <subcellularLocation>
        <location evidence="1">Cell membrane</location>
        <topology evidence="1">Multi-pass membrane protein</topology>
    </subcellularLocation>
</comment>
<keyword evidence="7 8" id="KW-0472">Membrane</keyword>
<dbReference type="PANTHER" id="PTHR33989">
    <property type="match status" value="1"/>
</dbReference>
<keyword evidence="2" id="KW-0813">Transport</keyword>
<dbReference type="GO" id="GO:1901264">
    <property type="term" value="P:carbohydrate derivative transport"/>
    <property type="evidence" value="ECO:0007669"/>
    <property type="project" value="TreeGrafter"/>
</dbReference>
<feature type="domain" description="Phosphotransferase system EIIC" evidence="9">
    <location>
        <begin position="25"/>
        <end position="94"/>
    </location>
</feature>
<dbReference type="PANTHER" id="PTHR33989:SF11">
    <property type="entry name" value="LICHENAN PERMEASE IIC COMPONENT"/>
    <property type="match status" value="1"/>
</dbReference>
<dbReference type="GO" id="GO:0008982">
    <property type="term" value="F:protein-N(PI)-phosphohistidine-sugar phosphotransferase activity"/>
    <property type="evidence" value="ECO:0007669"/>
    <property type="project" value="InterPro"/>
</dbReference>
<reference evidence="10 11" key="1">
    <citation type="submission" date="2018-06" db="EMBL/GenBank/DDBJ databases">
        <authorList>
            <consortium name="Pathogen Informatics"/>
            <person name="Doyle S."/>
        </authorList>
    </citation>
    <scope>NUCLEOTIDE SEQUENCE [LARGE SCALE GENOMIC DNA]</scope>
    <source>
        <strain evidence="10 11">NCTC12120</strain>
    </source>
</reference>
<feature type="transmembrane region" description="Helical" evidence="8">
    <location>
        <begin position="27"/>
        <end position="50"/>
    </location>
</feature>
<evidence type="ECO:0000256" key="4">
    <source>
        <dbReference type="ARBA" id="ARBA00022597"/>
    </source>
</evidence>
<evidence type="ECO:0000313" key="10">
    <source>
        <dbReference type="EMBL" id="SQA96473.1"/>
    </source>
</evidence>
<name>A0A2X2T7E1_9ENTR</name>
<dbReference type="GO" id="GO:0005886">
    <property type="term" value="C:plasma membrane"/>
    <property type="evidence" value="ECO:0007669"/>
    <property type="project" value="UniProtKB-SubCell"/>
</dbReference>
<evidence type="ECO:0000259" key="9">
    <source>
        <dbReference type="Pfam" id="PF02378"/>
    </source>
</evidence>